<organism evidence="2 3">
    <name type="scientific">Cercopithifilaria johnstoni</name>
    <dbReference type="NCBI Taxonomy" id="2874296"/>
    <lineage>
        <taxon>Eukaryota</taxon>
        <taxon>Metazoa</taxon>
        <taxon>Ecdysozoa</taxon>
        <taxon>Nematoda</taxon>
        <taxon>Chromadorea</taxon>
        <taxon>Rhabditida</taxon>
        <taxon>Spirurina</taxon>
        <taxon>Spiruromorpha</taxon>
        <taxon>Filarioidea</taxon>
        <taxon>Onchocercidae</taxon>
        <taxon>Cercopithifilaria</taxon>
    </lineage>
</organism>
<gene>
    <name evidence="2" type="ORF">CJOHNSTONI_LOCUS7338</name>
</gene>
<evidence type="ECO:0000256" key="1">
    <source>
        <dbReference type="SAM" id="Phobius"/>
    </source>
</evidence>
<dbReference type="Proteomes" id="UP000746747">
    <property type="component" value="Unassembled WGS sequence"/>
</dbReference>
<protein>
    <submittedName>
        <fullName evidence="2">Uncharacterized protein</fullName>
    </submittedName>
</protein>
<feature type="transmembrane region" description="Helical" evidence="1">
    <location>
        <begin position="58"/>
        <end position="75"/>
    </location>
</feature>
<proteinExistence type="predicted"/>
<reference evidence="2" key="1">
    <citation type="submission" date="2021-09" db="EMBL/GenBank/DDBJ databases">
        <authorList>
            <consortium name="Pathogen Informatics"/>
        </authorList>
    </citation>
    <scope>NUCLEOTIDE SEQUENCE</scope>
</reference>
<sequence length="202" mass="23182">MFGNWRDDPFDIQSSNSELCLDLRRNAVYFTTEMLLPALITSIITISSVPFQISIAQLVPIALSLLAQIIALTLINSRLPTFAIHTPTISYRDHEKRIYSNMTTKSQYSKIVFSEIYWIQLHLMISMILWRLSKSNTAIPLHHSLNQFAYFINNRIALPLSSEEINEDSQRKYAPLACALNNLTFLIFLALYFVVFVGSFIL</sequence>
<keyword evidence="1" id="KW-0472">Membrane</keyword>
<evidence type="ECO:0000313" key="2">
    <source>
        <dbReference type="EMBL" id="CAG9537532.1"/>
    </source>
</evidence>
<evidence type="ECO:0000313" key="3">
    <source>
        <dbReference type="Proteomes" id="UP000746747"/>
    </source>
</evidence>
<dbReference type="AlphaFoldDB" id="A0A8J2M7R7"/>
<feature type="transmembrane region" description="Helical" evidence="1">
    <location>
        <begin position="27"/>
        <end position="46"/>
    </location>
</feature>
<dbReference type="OrthoDB" id="5920062at2759"/>
<accession>A0A8J2M7R7</accession>
<keyword evidence="3" id="KW-1185">Reference proteome</keyword>
<feature type="transmembrane region" description="Helical" evidence="1">
    <location>
        <begin position="179"/>
        <end position="201"/>
    </location>
</feature>
<comment type="caution">
    <text evidence="2">The sequence shown here is derived from an EMBL/GenBank/DDBJ whole genome shotgun (WGS) entry which is preliminary data.</text>
</comment>
<name>A0A8J2M7R7_9BILA</name>
<dbReference type="EMBL" id="CAKAEH010001557">
    <property type="protein sequence ID" value="CAG9537532.1"/>
    <property type="molecule type" value="Genomic_DNA"/>
</dbReference>
<keyword evidence="1" id="KW-0812">Transmembrane</keyword>
<keyword evidence="1" id="KW-1133">Transmembrane helix</keyword>